<keyword evidence="3" id="KW-1185">Reference proteome</keyword>
<feature type="transmembrane region" description="Helical" evidence="1">
    <location>
        <begin position="55"/>
        <end position="75"/>
    </location>
</feature>
<dbReference type="OrthoDB" id="10139315at2759"/>
<keyword evidence="1" id="KW-0812">Transmembrane</keyword>
<dbReference type="EMBL" id="REGN01002224">
    <property type="protein sequence ID" value="RNA29439.1"/>
    <property type="molecule type" value="Genomic_DNA"/>
</dbReference>
<proteinExistence type="predicted"/>
<evidence type="ECO:0000313" key="3">
    <source>
        <dbReference type="Proteomes" id="UP000276133"/>
    </source>
</evidence>
<gene>
    <name evidence="2" type="ORF">BpHYR1_034703</name>
</gene>
<dbReference type="AlphaFoldDB" id="A0A3M7S1A0"/>
<organism evidence="2 3">
    <name type="scientific">Brachionus plicatilis</name>
    <name type="common">Marine rotifer</name>
    <name type="synonym">Brachionus muelleri</name>
    <dbReference type="NCBI Taxonomy" id="10195"/>
    <lineage>
        <taxon>Eukaryota</taxon>
        <taxon>Metazoa</taxon>
        <taxon>Spiralia</taxon>
        <taxon>Gnathifera</taxon>
        <taxon>Rotifera</taxon>
        <taxon>Eurotatoria</taxon>
        <taxon>Monogononta</taxon>
        <taxon>Pseudotrocha</taxon>
        <taxon>Ploima</taxon>
        <taxon>Brachionidae</taxon>
        <taxon>Brachionus</taxon>
    </lineage>
</organism>
<evidence type="ECO:0000313" key="2">
    <source>
        <dbReference type="EMBL" id="RNA29439.1"/>
    </source>
</evidence>
<comment type="caution">
    <text evidence="2">The sequence shown here is derived from an EMBL/GenBank/DDBJ whole genome shotgun (WGS) entry which is preliminary data.</text>
</comment>
<dbReference type="Proteomes" id="UP000276133">
    <property type="component" value="Unassembled WGS sequence"/>
</dbReference>
<keyword evidence="1" id="KW-0472">Membrane</keyword>
<protein>
    <submittedName>
        <fullName evidence="2">Uncharacterized protein</fullName>
    </submittedName>
</protein>
<accession>A0A3M7S1A0</accession>
<evidence type="ECO:0000256" key="1">
    <source>
        <dbReference type="SAM" id="Phobius"/>
    </source>
</evidence>
<reference evidence="2 3" key="1">
    <citation type="journal article" date="2018" name="Sci. Rep.">
        <title>Genomic signatures of local adaptation to the degree of environmental predictability in rotifers.</title>
        <authorList>
            <person name="Franch-Gras L."/>
            <person name="Hahn C."/>
            <person name="Garcia-Roger E.M."/>
            <person name="Carmona M.J."/>
            <person name="Serra M."/>
            <person name="Gomez A."/>
        </authorList>
    </citation>
    <scope>NUCLEOTIDE SEQUENCE [LARGE SCALE GENOMIC DNA]</scope>
    <source>
        <strain evidence="2">HYR1</strain>
    </source>
</reference>
<name>A0A3M7S1A0_BRAPC</name>
<keyword evidence="1" id="KW-1133">Transmembrane helix</keyword>
<sequence>MMRQQLSNLIGYIFRSESIQTQKNPMRDAKDLTYQSILSILAEKVEYQFLQYWQLNQSVLLVISIVVLVFILKGIKWFNGSGLRNTWTLINSPISLFNKSKTQYPLSVLNVPANMESNFRQQDEVLEDDFPKKTPQKTQETKMEYNSGKKPLHEYTKMKGMTAVIVCLVSKKRPTFNTVYRKTNTIPIVK</sequence>